<sequence length="68" mass="7774">MALIFVSVNIVQYPTERRNARPYGPADTFSPLVDPVQYQRVGACETDNERNQPSKKEKQSDEFHSGFL</sequence>
<dbReference type="AlphaFoldDB" id="A0A2U1B5V1"/>
<protein>
    <submittedName>
        <fullName evidence="2">Uncharacterized protein</fullName>
    </submittedName>
</protein>
<dbReference type="EMBL" id="QEKI01000001">
    <property type="protein sequence ID" value="PVY44066.1"/>
    <property type="molecule type" value="Genomic_DNA"/>
</dbReference>
<feature type="compositionally biased region" description="Basic and acidic residues" evidence="1">
    <location>
        <begin position="47"/>
        <end position="68"/>
    </location>
</feature>
<name>A0A2U1B5V1_9BACT</name>
<evidence type="ECO:0000313" key="3">
    <source>
        <dbReference type="Proteomes" id="UP000245466"/>
    </source>
</evidence>
<evidence type="ECO:0000256" key="1">
    <source>
        <dbReference type="SAM" id="MobiDB-lite"/>
    </source>
</evidence>
<feature type="region of interest" description="Disordered" evidence="1">
    <location>
        <begin position="44"/>
        <end position="68"/>
    </location>
</feature>
<gene>
    <name evidence="2" type="ORF">C8E01_101430</name>
</gene>
<keyword evidence="3" id="KW-1185">Reference proteome</keyword>
<evidence type="ECO:0000313" key="2">
    <source>
        <dbReference type="EMBL" id="PVY44066.1"/>
    </source>
</evidence>
<comment type="caution">
    <text evidence="2">The sequence shown here is derived from an EMBL/GenBank/DDBJ whole genome shotgun (WGS) entry which is preliminary data.</text>
</comment>
<reference evidence="2 3" key="1">
    <citation type="submission" date="2018-04" db="EMBL/GenBank/DDBJ databases">
        <title>Genomic Encyclopedia of Type Strains, Phase IV (KMG-IV): sequencing the most valuable type-strain genomes for metagenomic binning, comparative biology and taxonomic classification.</title>
        <authorList>
            <person name="Goeker M."/>
        </authorList>
    </citation>
    <scope>NUCLEOTIDE SEQUENCE [LARGE SCALE GENOMIC DNA]</scope>
    <source>
        <strain evidence="2 3">DSM 100231</strain>
    </source>
</reference>
<proteinExistence type="predicted"/>
<dbReference type="Proteomes" id="UP000245466">
    <property type="component" value="Unassembled WGS sequence"/>
</dbReference>
<organism evidence="2 3">
    <name type="scientific">Pontibacter virosus</name>
    <dbReference type="NCBI Taxonomy" id="1765052"/>
    <lineage>
        <taxon>Bacteria</taxon>
        <taxon>Pseudomonadati</taxon>
        <taxon>Bacteroidota</taxon>
        <taxon>Cytophagia</taxon>
        <taxon>Cytophagales</taxon>
        <taxon>Hymenobacteraceae</taxon>
        <taxon>Pontibacter</taxon>
    </lineage>
</organism>
<accession>A0A2U1B5V1</accession>